<sequence>RRKQRAAAGQAKVERDKVRAAHVCGGADERVKVHVRPDVPKQVVAPDHQAAAAPDLGHGARIPGHDRLPPVRGPGDVRQVPPPAGALGHAQRPPDGVRRRQRCARPAAAAALPNAAAAAARAAERGAPVAPNPRHHRAHGHGRVRPQRCHQRI</sequence>
<accession>A0ACC1JKD8</accession>
<protein>
    <submittedName>
        <fullName evidence="1">Uncharacterized protein</fullName>
    </submittedName>
</protein>
<evidence type="ECO:0000313" key="1">
    <source>
        <dbReference type="EMBL" id="KAJ2760645.1"/>
    </source>
</evidence>
<organism evidence="1 2">
    <name type="scientific">Coemansia nantahalensis</name>
    <dbReference type="NCBI Taxonomy" id="2789366"/>
    <lineage>
        <taxon>Eukaryota</taxon>
        <taxon>Fungi</taxon>
        <taxon>Fungi incertae sedis</taxon>
        <taxon>Zoopagomycota</taxon>
        <taxon>Kickxellomycotina</taxon>
        <taxon>Kickxellomycetes</taxon>
        <taxon>Kickxellales</taxon>
        <taxon>Kickxellaceae</taxon>
        <taxon>Coemansia</taxon>
    </lineage>
</organism>
<evidence type="ECO:0000313" key="2">
    <source>
        <dbReference type="Proteomes" id="UP001140234"/>
    </source>
</evidence>
<feature type="non-terminal residue" evidence="1">
    <location>
        <position position="153"/>
    </location>
</feature>
<proteinExistence type="predicted"/>
<comment type="caution">
    <text evidence="1">The sequence shown here is derived from an EMBL/GenBank/DDBJ whole genome shotgun (WGS) entry which is preliminary data.</text>
</comment>
<feature type="non-terminal residue" evidence="1">
    <location>
        <position position="1"/>
    </location>
</feature>
<keyword evidence="2" id="KW-1185">Reference proteome</keyword>
<gene>
    <name evidence="1" type="ORF">IWQ57_006251</name>
</gene>
<reference evidence="1" key="1">
    <citation type="submission" date="2022-07" db="EMBL/GenBank/DDBJ databases">
        <title>Phylogenomic reconstructions and comparative analyses of Kickxellomycotina fungi.</title>
        <authorList>
            <person name="Reynolds N.K."/>
            <person name="Stajich J.E."/>
            <person name="Barry K."/>
            <person name="Grigoriev I.V."/>
            <person name="Crous P."/>
            <person name="Smith M.E."/>
        </authorList>
    </citation>
    <scope>NUCLEOTIDE SEQUENCE</scope>
    <source>
        <strain evidence="1">CBS 109366</strain>
    </source>
</reference>
<dbReference type="Proteomes" id="UP001140234">
    <property type="component" value="Unassembled WGS sequence"/>
</dbReference>
<dbReference type="EMBL" id="JANBUJ010003443">
    <property type="protein sequence ID" value="KAJ2760645.1"/>
    <property type="molecule type" value="Genomic_DNA"/>
</dbReference>
<name>A0ACC1JKD8_9FUNG</name>